<evidence type="ECO:0000259" key="12">
    <source>
        <dbReference type="Pfam" id="PF02768"/>
    </source>
</evidence>
<feature type="domain" description="DNA polymerase III beta sliding clamp central" evidence="11">
    <location>
        <begin position="129"/>
        <end position="249"/>
    </location>
</feature>
<dbReference type="NCBIfam" id="TIGR00663">
    <property type="entry name" value="dnan"/>
    <property type="match status" value="1"/>
</dbReference>
<evidence type="ECO:0000313" key="13">
    <source>
        <dbReference type="EMBL" id="OGL81096.1"/>
    </source>
</evidence>
<dbReference type="SUPFAM" id="SSF55979">
    <property type="entry name" value="DNA clamp"/>
    <property type="match status" value="3"/>
</dbReference>
<dbReference type="PIRSF" id="PIRSF000804">
    <property type="entry name" value="DNA_pol_III_b"/>
    <property type="match status" value="1"/>
</dbReference>
<dbReference type="GO" id="GO:0003887">
    <property type="term" value="F:DNA-directed DNA polymerase activity"/>
    <property type="evidence" value="ECO:0007669"/>
    <property type="project" value="UniProtKB-UniRule"/>
</dbReference>
<keyword evidence="3 9" id="KW-0963">Cytoplasm</keyword>
<dbReference type="InterPro" id="IPR022635">
    <property type="entry name" value="DNA_polIII_beta_C"/>
</dbReference>
<sequence length="378" mass="41508">MKFSCSKESLLKGINTIGHLALKTTSLPILNNILLKTEKNLLTLTTTNLEAGIHHEIGGKTEETGECLVPAKLLLELAPLLPNGTIELNTNNNNLTITGEKINTTLRTAPTAEFPTIPTIENSTNKITIQTTQLIEALNKTIFAIGRVDNRPQFGGVLFTVNEGNKQQLIIAATDGYRLSELSVSINKPNKSFKFIIPLTTAQEIRRILTQDEEQTNETVDLEATENQVNLTIGPTQIISRLIDGDYPDYQPLFPEKTLTQCEVGKNELTKAVKAASLFSRSGIFDVSLTASPDHNLEVFSENTGIGAHHNVVEAKVSGEKITMTINAKYFLEGLAAVPGEIVKIFMTGADRPILLKSNKEKEGEIKFRHLIVLIKQL</sequence>
<reference evidence="13 14" key="1">
    <citation type="journal article" date="2016" name="Nat. Commun.">
        <title>Thousands of microbial genomes shed light on interconnected biogeochemical processes in an aquifer system.</title>
        <authorList>
            <person name="Anantharaman K."/>
            <person name="Brown C.T."/>
            <person name="Hug L.A."/>
            <person name="Sharon I."/>
            <person name="Castelle C.J."/>
            <person name="Probst A.J."/>
            <person name="Thomas B.C."/>
            <person name="Singh A."/>
            <person name="Wilkins M.J."/>
            <person name="Karaoz U."/>
            <person name="Brodie E.L."/>
            <person name="Williams K.H."/>
            <person name="Hubbard S.S."/>
            <person name="Banfield J.F."/>
        </authorList>
    </citation>
    <scope>NUCLEOTIDE SEQUENCE [LARGE SCALE GENOMIC DNA]</scope>
</reference>
<comment type="caution">
    <text evidence="13">The sequence shown here is derived from an EMBL/GenBank/DDBJ whole genome shotgun (WGS) entry which is preliminary data.</text>
</comment>
<evidence type="ECO:0000256" key="2">
    <source>
        <dbReference type="ARBA" id="ARBA00010752"/>
    </source>
</evidence>
<dbReference type="GO" id="GO:0003677">
    <property type="term" value="F:DNA binding"/>
    <property type="evidence" value="ECO:0007669"/>
    <property type="project" value="UniProtKB-UniRule"/>
</dbReference>
<dbReference type="PANTHER" id="PTHR30478:SF0">
    <property type="entry name" value="BETA SLIDING CLAMP"/>
    <property type="match status" value="1"/>
</dbReference>
<protein>
    <recommendedName>
        <fullName evidence="9">Beta sliding clamp</fullName>
    </recommendedName>
</protein>
<dbReference type="Pfam" id="PF02768">
    <property type="entry name" value="DNA_pol3_beta_3"/>
    <property type="match status" value="1"/>
</dbReference>
<dbReference type="AlphaFoldDB" id="A0A1F7US73"/>
<feature type="domain" description="DNA polymerase III beta sliding clamp C-terminal" evidence="12">
    <location>
        <begin position="253"/>
        <end position="362"/>
    </location>
</feature>
<evidence type="ECO:0000256" key="3">
    <source>
        <dbReference type="ARBA" id="ARBA00022490"/>
    </source>
</evidence>
<evidence type="ECO:0000256" key="6">
    <source>
        <dbReference type="ARBA" id="ARBA00022705"/>
    </source>
</evidence>
<dbReference type="GO" id="GO:0009360">
    <property type="term" value="C:DNA polymerase III complex"/>
    <property type="evidence" value="ECO:0007669"/>
    <property type="project" value="InterPro"/>
</dbReference>
<dbReference type="Gene3D" id="3.70.10.10">
    <property type="match status" value="1"/>
</dbReference>
<evidence type="ECO:0000256" key="4">
    <source>
        <dbReference type="ARBA" id="ARBA00022679"/>
    </source>
</evidence>
<dbReference type="InterPro" id="IPR046938">
    <property type="entry name" value="DNA_clamp_sf"/>
</dbReference>
<evidence type="ECO:0000256" key="9">
    <source>
        <dbReference type="PIRNR" id="PIRNR000804"/>
    </source>
</evidence>
<comment type="similarity">
    <text evidence="2 9">Belongs to the beta sliding clamp family.</text>
</comment>
<dbReference type="InterPro" id="IPR022637">
    <property type="entry name" value="DNA_polIII_beta_cen"/>
</dbReference>
<dbReference type="Proteomes" id="UP000176846">
    <property type="component" value="Unassembled WGS sequence"/>
</dbReference>
<dbReference type="InterPro" id="IPR001001">
    <property type="entry name" value="DNA_polIII_beta"/>
</dbReference>
<comment type="subunit">
    <text evidence="9">Forms a ring-shaped head-to-tail homodimer around DNA.</text>
</comment>
<evidence type="ECO:0000256" key="5">
    <source>
        <dbReference type="ARBA" id="ARBA00022695"/>
    </source>
</evidence>
<evidence type="ECO:0000256" key="7">
    <source>
        <dbReference type="ARBA" id="ARBA00022932"/>
    </source>
</evidence>
<keyword evidence="4 9" id="KW-0808">Transferase</keyword>
<keyword evidence="7 9" id="KW-0239">DNA-directed DNA polymerase</keyword>
<comment type="subcellular location">
    <subcellularLocation>
        <location evidence="1 9">Cytoplasm</location>
    </subcellularLocation>
</comment>
<dbReference type="PANTHER" id="PTHR30478">
    <property type="entry name" value="DNA POLYMERASE III SUBUNIT BETA"/>
    <property type="match status" value="1"/>
</dbReference>
<accession>A0A1F7US73</accession>
<gene>
    <name evidence="13" type="ORF">A2936_00645</name>
</gene>
<evidence type="ECO:0000259" key="11">
    <source>
        <dbReference type="Pfam" id="PF02767"/>
    </source>
</evidence>
<organism evidence="13 14">
    <name type="scientific">Candidatus Uhrbacteria bacterium RIFCSPLOWO2_01_FULL_47_25</name>
    <dbReference type="NCBI Taxonomy" id="1802402"/>
    <lineage>
        <taxon>Bacteria</taxon>
        <taxon>Candidatus Uhriibacteriota</taxon>
    </lineage>
</organism>
<comment type="function">
    <text evidence="9">Confers DNA tethering and processivity to DNA polymerases and other proteins. Acts as a clamp, forming a ring around DNA (a reaction catalyzed by the clamp-loading complex) which diffuses in an ATP-independent manner freely and bidirectionally along dsDNA. Initially characterized for its ability to contact the catalytic subunit of DNA polymerase III (Pol III), a complex, multichain enzyme responsible for most of the replicative synthesis in bacteria; Pol III exhibits 3'-5' exonuclease proofreading activity. The beta chain is required for initiation of replication as well as for processivity of DNA replication.</text>
</comment>
<dbReference type="SMART" id="SM00480">
    <property type="entry name" value="POL3Bc"/>
    <property type="match status" value="1"/>
</dbReference>
<dbReference type="Pfam" id="PF02767">
    <property type="entry name" value="DNA_pol3_beta_2"/>
    <property type="match status" value="1"/>
</dbReference>
<evidence type="ECO:0000313" key="14">
    <source>
        <dbReference type="Proteomes" id="UP000176846"/>
    </source>
</evidence>
<name>A0A1F7US73_9BACT</name>
<dbReference type="GO" id="GO:0005737">
    <property type="term" value="C:cytoplasm"/>
    <property type="evidence" value="ECO:0007669"/>
    <property type="project" value="UniProtKB-SubCell"/>
</dbReference>
<dbReference type="EMBL" id="MGEK01000033">
    <property type="protein sequence ID" value="OGL81096.1"/>
    <property type="molecule type" value="Genomic_DNA"/>
</dbReference>
<dbReference type="Gene3D" id="3.10.150.10">
    <property type="entry name" value="DNA Polymerase III, subunit A, domain 2"/>
    <property type="match status" value="1"/>
</dbReference>
<evidence type="ECO:0000259" key="10">
    <source>
        <dbReference type="Pfam" id="PF00712"/>
    </source>
</evidence>
<keyword evidence="5 9" id="KW-0548">Nucleotidyltransferase</keyword>
<keyword evidence="6 9" id="KW-0235">DNA replication</keyword>
<dbReference type="Pfam" id="PF00712">
    <property type="entry name" value="DNA_pol3_beta"/>
    <property type="match status" value="1"/>
</dbReference>
<dbReference type="CDD" id="cd00140">
    <property type="entry name" value="beta_clamp"/>
    <property type="match status" value="1"/>
</dbReference>
<dbReference type="GO" id="GO:0008408">
    <property type="term" value="F:3'-5' exonuclease activity"/>
    <property type="evidence" value="ECO:0007669"/>
    <property type="project" value="InterPro"/>
</dbReference>
<feature type="domain" description="DNA polymerase III beta sliding clamp N-terminal" evidence="10">
    <location>
        <begin position="1"/>
        <end position="118"/>
    </location>
</feature>
<dbReference type="InterPro" id="IPR022634">
    <property type="entry name" value="DNA_polIII_beta_N"/>
</dbReference>
<proteinExistence type="inferred from homology"/>
<keyword evidence="8" id="KW-0238">DNA-binding</keyword>
<evidence type="ECO:0000256" key="1">
    <source>
        <dbReference type="ARBA" id="ARBA00004496"/>
    </source>
</evidence>
<evidence type="ECO:0000256" key="8">
    <source>
        <dbReference type="ARBA" id="ARBA00023125"/>
    </source>
</evidence>
<dbReference type="GO" id="GO:0006271">
    <property type="term" value="P:DNA strand elongation involved in DNA replication"/>
    <property type="evidence" value="ECO:0007669"/>
    <property type="project" value="TreeGrafter"/>
</dbReference>